<evidence type="ECO:0000313" key="1">
    <source>
        <dbReference type="EMBL" id="SEA66888.1"/>
    </source>
</evidence>
<sequence>MKAISPWAATACSTFANTSVPFIYERLIGKHTFRVHATPDAVWISVSWSSCATMLFRAAFCADCSLDVLSSAQTPAGLSLQVRTLVGEMKVEIKFMEGGYPVLHYQTILTPGFDVTIPFWPRDIVIPAKNGTTAYPEGTVQVKQKGTRSGLLYLTFDQPCEGGVLYLQNLTALADYNEITHTSAAEVVGGEWPELGLALPVSFDHPLPAGQPVTINDAFVAFDEKAANNEAAITRQFLDLLAAAYLHLPKPDTHYRQWPDILEKSLADLQKHGCWTQVKGRVYLNAYLCDYKTPPEIMVQLAVLLPLVEYREWSKQDLPVIEQVKEGLPEFYNPDIKTVMRWLPAAKDILDGEEEQKQPMVMDAWYLHHPLLNLSRLALIGDEQARKLFLDSIQFAINVAHHFNYKWPVFYKMDTLEVVKEETKPGKGGEKDVAGLYAQVMLQAWEITKEQQYLDEACKAADTLEGLGFDLFYQANNTAFAAKALLRLWKITHNRKYLDLSFLCLANVFRNVRLWDCNYGYGKHFPSFFSQFPLNDAPYTAVYEEHEVFCSLHEYLALGDEEPVLPSIRLLAAEFIRYLIDRACFYCPPMLPREMLHEDTKTGEVDPDLWVALEDLHDGWEKCGEVGQEVYGAGNAFCIVPRHYFKLPGEDFMLYVDYPIADFCYKDKQADFRVKGDERMYCTLVMIRNNGRPLPAFRFTLNGEPVTLISNVTDDGHAVYRIAGNQQVTINW</sequence>
<dbReference type="OrthoDB" id="7520791at2"/>
<dbReference type="InterPro" id="IPR008928">
    <property type="entry name" value="6-hairpin_glycosidase_sf"/>
</dbReference>
<proteinExistence type="predicted"/>
<dbReference type="AlphaFoldDB" id="A0A1H4D2T2"/>
<keyword evidence="2" id="KW-1185">Reference proteome</keyword>
<dbReference type="EMBL" id="FNRL01000012">
    <property type="protein sequence ID" value="SEA66888.1"/>
    <property type="molecule type" value="Genomic_DNA"/>
</dbReference>
<dbReference type="SUPFAM" id="SSF48208">
    <property type="entry name" value="Six-hairpin glycosidases"/>
    <property type="match status" value="1"/>
</dbReference>
<evidence type="ECO:0000313" key="2">
    <source>
        <dbReference type="Proteomes" id="UP000199656"/>
    </source>
</evidence>
<gene>
    <name evidence="1" type="ORF">SAMN05660909_02921</name>
</gene>
<organism evidence="1 2">
    <name type="scientific">Chitinophaga terrae</name>
    <name type="common">ex Kim and Jung 2007</name>
    <dbReference type="NCBI Taxonomy" id="408074"/>
    <lineage>
        <taxon>Bacteria</taxon>
        <taxon>Pseudomonadati</taxon>
        <taxon>Bacteroidota</taxon>
        <taxon>Chitinophagia</taxon>
        <taxon>Chitinophagales</taxon>
        <taxon>Chitinophagaceae</taxon>
        <taxon>Chitinophaga</taxon>
    </lineage>
</organism>
<reference evidence="2" key="1">
    <citation type="submission" date="2016-10" db="EMBL/GenBank/DDBJ databases">
        <authorList>
            <person name="Varghese N."/>
            <person name="Submissions S."/>
        </authorList>
    </citation>
    <scope>NUCLEOTIDE SEQUENCE [LARGE SCALE GENOMIC DNA]</scope>
    <source>
        <strain evidence="2">DSM 23920</strain>
    </source>
</reference>
<dbReference type="RefSeq" id="WP_089762751.1">
    <property type="nucleotide sequence ID" value="NZ_BKAT01000018.1"/>
</dbReference>
<accession>A0A1H4D2T2</accession>
<dbReference type="Proteomes" id="UP000199656">
    <property type="component" value="Unassembled WGS sequence"/>
</dbReference>
<protein>
    <submittedName>
        <fullName evidence="1">Uncharacterized protein</fullName>
    </submittedName>
</protein>
<dbReference type="GO" id="GO:0005975">
    <property type="term" value="P:carbohydrate metabolic process"/>
    <property type="evidence" value="ECO:0007669"/>
    <property type="project" value="InterPro"/>
</dbReference>
<name>A0A1H4D2T2_9BACT</name>